<keyword evidence="4" id="KW-1003">Cell membrane</keyword>
<dbReference type="PROSITE" id="PS50109">
    <property type="entry name" value="HIS_KIN"/>
    <property type="match status" value="1"/>
</dbReference>
<keyword evidence="10" id="KW-0472">Membrane</keyword>
<dbReference type="EC" id="2.7.13.3" evidence="3"/>
<dbReference type="PRINTS" id="PR00344">
    <property type="entry name" value="BCTRLSENSOR"/>
</dbReference>
<dbReference type="SMART" id="SM00387">
    <property type="entry name" value="HATPase_c"/>
    <property type="match status" value="1"/>
</dbReference>
<dbReference type="Pfam" id="PF02518">
    <property type="entry name" value="HATPase_c"/>
    <property type="match status" value="1"/>
</dbReference>
<evidence type="ECO:0000256" key="3">
    <source>
        <dbReference type="ARBA" id="ARBA00012438"/>
    </source>
</evidence>
<evidence type="ECO:0000256" key="10">
    <source>
        <dbReference type="SAM" id="Phobius"/>
    </source>
</evidence>
<feature type="transmembrane region" description="Helical" evidence="10">
    <location>
        <begin position="30"/>
        <end position="49"/>
    </location>
</feature>
<dbReference type="CDD" id="cd00082">
    <property type="entry name" value="HisKA"/>
    <property type="match status" value="1"/>
</dbReference>
<dbReference type="InterPro" id="IPR036890">
    <property type="entry name" value="HATPase_C_sf"/>
</dbReference>
<dbReference type="SUPFAM" id="SSF47384">
    <property type="entry name" value="Homodimeric domain of signal transducing histidine kinase"/>
    <property type="match status" value="1"/>
</dbReference>
<feature type="coiled-coil region" evidence="8">
    <location>
        <begin position="359"/>
        <end position="396"/>
    </location>
</feature>
<dbReference type="HOGENOM" id="CLU_000445_133_5_6"/>
<feature type="domain" description="Histidine kinase" evidence="11">
    <location>
        <begin position="405"/>
        <end position="636"/>
    </location>
</feature>
<gene>
    <name evidence="12" type="ordered locus">HCH_01618</name>
</gene>
<dbReference type="InterPro" id="IPR048760">
    <property type="entry name" value="VP0354-like_sensor_dom"/>
</dbReference>
<dbReference type="Gene3D" id="3.30.565.10">
    <property type="entry name" value="Histidine kinase-like ATPase, C-terminal domain"/>
    <property type="match status" value="1"/>
</dbReference>
<proteinExistence type="predicted"/>
<evidence type="ECO:0000256" key="5">
    <source>
        <dbReference type="ARBA" id="ARBA00022553"/>
    </source>
</evidence>
<keyword evidence="6 10" id="KW-0812">Transmembrane</keyword>
<evidence type="ECO:0000256" key="4">
    <source>
        <dbReference type="ARBA" id="ARBA00022475"/>
    </source>
</evidence>
<dbReference type="InterPro" id="IPR004358">
    <property type="entry name" value="Sig_transdc_His_kin-like_C"/>
</dbReference>
<evidence type="ECO:0000256" key="9">
    <source>
        <dbReference type="SAM" id="MobiDB-lite"/>
    </source>
</evidence>
<dbReference type="Proteomes" id="UP000000238">
    <property type="component" value="Chromosome"/>
</dbReference>
<keyword evidence="12" id="KW-0808">Transferase</keyword>
<dbReference type="PANTHER" id="PTHR43065">
    <property type="entry name" value="SENSOR HISTIDINE KINASE"/>
    <property type="match status" value="1"/>
</dbReference>
<dbReference type="KEGG" id="hch:HCH_01618"/>
<dbReference type="Pfam" id="PF21623">
    <property type="entry name" value="HK_sensor_dom_bact"/>
    <property type="match status" value="1"/>
</dbReference>
<keyword evidence="7 10" id="KW-1133">Transmembrane helix</keyword>
<accession>Q2SLJ9</accession>
<feature type="transmembrane region" description="Helical" evidence="10">
    <location>
        <begin position="326"/>
        <end position="346"/>
    </location>
</feature>
<dbReference type="Gene3D" id="1.10.287.130">
    <property type="match status" value="1"/>
</dbReference>
<evidence type="ECO:0000256" key="6">
    <source>
        <dbReference type="ARBA" id="ARBA00022692"/>
    </source>
</evidence>
<dbReference type="InterPro" id="IPR036097">
    <property type="entry name" value="HisK_dim/P_sf"/>
</dbReference>
<evidence type="ECO:0000256" key="1">
    <source>
        <dbReference type="ARBA" id="ARBA00000085"/>
    </source>
</evidence>
<dbReference type="SUPFAM" id="SSF55874">
    <property type="entry name" value="ATPase domain of HSP90 chaperone/DNA topoisomerase II/histidine kinase"/>
    <property type="match status" value="1"/>
</dbReference>
<dbReference type="STRING" id="349521.HCH_01618"/>
<feature type="region of interest" description="Disordered" evidence="9">
    <location>
        <begin position="638"/>
        <end position="664"/>
    </location>
</feature>
<comment type="catalytic activity">
    <reaction evidence="1">
        <text>ATP + protein L-histidine = ADP + protein N-phospho-L-histidine.</text>
        <dbReference type="EC" id="2.7.13.3"/>
    </reaction>
</comment>
<dbReference type="InterPro" id="IPR005467">
    <property type="entry name" value="His_kinase_dom"/>
</dbReference>
<name>Q2SLJ9_HAHCH</name>
<dbReference type="InterPro" id="IPR003661">
    <property type="entry name" value="HisK_dim/P_dom"/>
</dbReference>
<keyword evidence="12" id="KW-0418">Kinase</keyword>
<evidence type="ECO:0000259" key="11">
    <source>
        <dbReference type="PROSITE" id="PS50109"/>
    </source>
</evidence>
<keyword evidence="5" id="KW-0597">Phosphoprotein</keyword>
<dbReference type="InterPro" id="IPR029151">
    <property type="entry name" value="Sensor-like_sf"/>
</dbReference>
<protein>
    <recommendedName>
        <fullName evidence="3">histidine kinase</fullName>
        <ecNumber evidence="3">2.7.13.3</ecNumber>
    </recommendedName>
</protein>
<dbReference type="Gene3D" id="3.30.450.20">
    <property type="entry name" value="PAS domain"/>
    <property type="match status" value="2"/>
</dbReference>
<comment type="subcellular location">
    <subcellularLocation>
        <location evidence="2">Cell membrane</location>
        <topology evidence="2">Multi-pass membrane protein</topology>
    </subcellularLocation>
</comment>
<dbReference type="InterPro" id="IPR003594">
    <property type="entry name" value="HATPase_dom"/>
</dbReference>
<reference evidence="12 13" key="1">
    <citation type="journal article" date="2005" name="Nucleic Acids Res.">
        <title>Genomic blueprint of Hahella chejuensis, a marine microbe producing an algicidal agent.</title>
        <authorList>
            <person name="Jeong H."/>
            <person name="Yim J.H."/>
            <person name="Lee C."/>
            <person name="Choi S.-H."/>
            <person name="Park Y.K."/>
            <person name="Yoon S.H."/>
            <person name="Hur C.-G."/>
            <person name="Kang H.-Y."/>
            <person name="Kim D."/>
            <person name="Lee H.H."/>
            <person name="Park K.H."/>
            <person name="Park S.-H."/>
            <person name="Park H.-S."/>
            <person name="Lee H.K."/>
            <person name="Oh T.K."/>
            <person name="Kim J.F."/>
        </authorList>
    </citation>
    <scope>NUCLEOTIDE SEQUENCE [LARGE SCALE GENOMIC DNA]</scope>
    <source>
        <strain evidence="12 13">KCTC 2396</strain>
    </source>
</reference>
<evidence type="ECO:0000256" key="2">
    <source>
        <dbReference type="ARBA" id="ARBA00004651"/>
    </source>
</evidence>
<evidence type="ECO:0000256" key="8">
    <source>
        <dbReference type="SAM" id="Coils"/>
    </source>
</evidence>
<dbReference type="GO" id="GO:0005886">
    <property type="term" value="C:plasma membrane"/>
    <property type="evidence" value="ECO:0007669"/>
    <property type="project" value="UniProtKB-SubCell"/>
</dbReference>
<feature type="compositionally biased region" description="Basic and acidic residues" evidence="9">
    <location>
        <begin position="638"/>
        <end position="657"/>
    </location>
</feature>
<sequence>MFCCHGWLNGADANTMTTQEASLYHLRRRLLRLIAPWSILLLALSFFLYDYQLNNDLSPVQDTASRSLSSAYETMTRNFGDLATDIRFLAHNKALRNATPENKQGAETLLQDFSEASGVYDQVRWLGPDGREIVRIEMFGAQAIRIPEEQLQEKSHRYYFTSGMALKPEEIYFSPLDLNVEQGAIQIPHNPALRVVTTVLTPEGEHNGLVVLNYKANLMLQALRNMHLPASVRLYLLNANGYWLLSDISKDEWGFMFKRSELRFGVRHPEGWDRINSTSYGSFTDDQGLWLFTTFSPTSNLSREDQYWKLVVNVDAAAITAIQRKALIATLGVIFLLFVILLFVSIRIARTDAVRDTLNAQLSARSDELERSNALLQESLDKLMHTQDELVRAEKLASLGMMVAGVAHELNTPIGASLVTLSSLQRQAEELRDAFARGLRRSDMNDFFARFEQGSAIILSNLNRSAQLVHSFKQLATDRAGAERRVFSLKSLIDDMLLTTWLRIHKKEHQLVTDIDPGLELDSYPGALSQVLENLVNNAMKHAFQDMPQGRVWLSAQRRTEQVAEIEVRDNGAGIPPEILPKVFDPFFTTKRNQGGTGLGLHLTHQLVTNVLGGTINISSAIGHGCVVKIELPLHAPATEKPDEEKKEEEKEADFGSRDASITY</sequence>
<dbReference type="PANTHER" id="PTHR43065:SF42">
    <property type="entry name" value="TWO-COMPONENT SENSOR PPRA"/>
    <property type="match status" value="1"/>
</dbReference>
<dbReference type="EMBL" id="CP000155">
    <property type="protein sequence ID" value="ABC28475.1"/>
    <property type="molecule type" value="Genomic_DNA"/>
</dbReference>
<keyword evidence="8" id="KW-0175">Coiled coil</keyword>
<dbReference type="GO" id="GO:0000155">
    <property type="term" value="F:phosphorelay sensor kinase activity"/>
    <property type="evidence" value="ECO:0007669"/>
    <property type="project" value="InterPro"/>
</dbReference>
<dbReference type="eggNOG" id="COG4191">
    <property type="taxonomic scope" value="Bacteria"/>
</dbReference>
<keyword evidence="13" id="KW-1185">Reference proteome</keyword>
<dbReference type="AlphaFoldDB" id="Q2SLJ9"/>
<organism evidence="12 13">
    <name type="scientific">Hahella chejuensis (strain KCTC 2396)</name>
    <dbReference type="NCBI Taxonomy" id="349521"/>
    <lineage>
        <taxon>Bacteria</taxon>
        <taxon>Pseudomonadati</taxon>
        <taxon>Pseudomonadota</taxon>
        <taxon>Gammaproteobacteria</taxon>
        <taxon>Oceanospirillales</taxon>
        <taxon>Hahellaceae</taxon>
        <taxon>Hahella</taxon>
    </lineage>
</organism>
<evidence type="ECO:0000256" key="7">
    <source>
        <dbReference type="ARBA" id="ARBA00022989"/>
    </source>
</evidence>
<dbReference type="CDD" id="cd00075">
    <property type="entry name" value="HATPase"/>
    <property type="match status" value="1"/>
</dbReference>
<dbReference type="SUPFAM" id="SSF103190">
    <property type="entry name" value="Sensory domain-like"/>
    <property type="match status" value="2"/>
</dbReference>
<evidence type="ECO:0000313" key="12">
    <source>
        <dbReference type="EMBL" id="ABC28475.1"/>
    </source>
</evidence>
<evidence type="ECO:0000313" key="13">
    <source>
        <dbReference type="Proteomes" id="UP000000238"/>
    </source>
</evidence>